<reference evidence="3" key="1">
    <citation type="submission" date="2021-03" db="EMBL/GenBank/DDBJ databases">
        <authorList>
            <person name="Jaffe A."/>
        </authorList>
    </citation>
    <scope>NUCLEOTIDE SEQUENCE</scope>
    <source>
        <strain evidence="3">RIFCSPLOWO2_01_FULL_58_19</strain>
    </source>
</reference>
<gene>
    <name evidence="3" type="ORF">J4203_00615</name>
</gene>
<dbReference type="SMART" id="SM00496">
    <property type="entry name" value="IENR2"/>
    <property type="match status" value="4"/>
</dbReference>
<feature type="domain" description="Nuclease associated modular" evidence="2">
    <location>
        <begin position="152"/>
        <end position="168"/>
    </location>
</feature>
<sequence>MSRQRRWTMSTFEPAISLHSRGASRANVVNHYLREFGAAWGIYTPEAMEACLYRPRRGPSPNFAKLLEGRTSNEMRVAAREWLDRSAAFRRRWSEAHKGKRFSAVHRNRIAAAKQGKPRSPETRARISAALQGRPASARTLEVFAQRADAVRGKPMPRRTRKRIAAARRGQPSQLRGRTMPAEHRERISDSMVEYWYKVKVGLLAVFAQRDLVHVTPATAGTKRPSRGMVSSVLESASKREELALVRGAINRLPERQRNLVREFFYSGDPLPRVAARLRLDRLDARELLNAALSTLRKDKQLRRLVA</sequence>
<dbReference type="Proteomes" id="UP000678237">
    <property type="component" value="Unassembled WGS sequence"/>
</dbReference>
<feature type="region of interest" description="Disordered" evidence="1">
    <location>
        <begin position="153"/>
        <end position="184"/>
    </location>
</feature>
<name>A0A8T4L4V4_9ARCH</name>
<evidence type="ECO:0000313" key="4">
    <source>
        <dbReference type="Proteomes" id="UP000678237"/>
    </source>
</evidence>
<proteinExistence type="predicted"/>
<feature type="domain" description="Nuclease associated modular" evidence="2">
    <location>
        <begin position="98"/>
        <end position="114"/>
    </location>
</feature>
<dbReference type="Pfam" id="PF07460">
    <property type="entry name" value="NUMOD3"/>
    <property type="match status" value="1"/>
</dbReference>
<comment type="caution">
    <text evidence="3">The sequence shown here is derived from an EMBL/GenBank/DDBJ whole genome shotgun (WGS) entry which is preliminary data.</text>
</comment>
<dbReference type="InterPro" id="IPR036388">
    <property type="entry name" value="WH-like_DNA-bd_sf"/>
</dbReference>
<organism evidence="3 4">
    <name type="scientific">Candidatus Iainarchaeum sp</name>
    <dbReference type="NCBI Taxonomy" id="3101447"/>
    <lineage>
        <taxon>Archaea</taxon>
        <taxon>Candidatus Iainarchaeota</taxon>
        <taxon>Candidatus Iainarchaeia</taxon>
        <taxon>Candidatus Iainarchaeales</taxon>
        <taxon>Candidatus Iainarchaeaceae</taxon>
        <taxon>Candidatus Iainarchaeum</taxon>
    </lineage>
</organism>
<dbReference type="GO" id="GO:0003677">
    <property type="term" value="F:DNA binding"/>
    <property type="evidence" value="ECO:0007669"/>
    <property type="project" value="InterPro"/>
</dbReference>
<protein>
    <recommendedName>
        <fullName evidence="2">Nuclease associated modular domain-containing protein</fullName>
    </recommendedName>
</protein>
<dbReference type="Gene3D" id="1.10.10.10">
    <property type="entry name" value="Winged helix-like DNA-binding domain superfamily/Winged helix DNA-binding domain"/>
    <property type="match status" value="1"/>
</dbReference>
<dbReference type="SUPFAM" id="SSF88659">
    <property type="entry name" value="Sigma3 and sigma4 domains of RNA polymerase sigma factors"/>
    <property type="match status" value="1"/>
</dbReference>
<feature type="compositionally biased region" description="Basic residues" evidence="1">
    <location>
        <begin position="155"/>
        <end position="166"/>
    </location>
</feature>
<evidence type="ECO:0000259" key="2">
    <source>
        <dbReference type="SMART" id="SM00496"/>
    </source>
</evidence>
<accession>A0A8T4L4V4</accession>
<feature type="domain" description="Nuclease associated modular" evidence="2">
    <location>
        <begin position="115"/>
        <end position="131"/>
    </location>
</feature>
<evidence type="ECO:0000256" key="1">
    <source>
        <dbReference type="SAM" id="MobiDB-lite"/>
    </source>
</evidence>
<feature type="domain" description="Nuclease associated modular" evidence="2">
    <location>
        <begin position="176"/>
        <end position="192"/>
    </location>
</feature>
<reference evidence="3" key="2">
    <citation type="submission" date="2021-05" db="EMBL/GenBank/DDBJ databases">
        <title>Protein family content uncovers lineage relationships and bacterial pathway maintenance mechanisms in DPANN archaea.</title>
        <authorList>
            <person name="Castelle C.J."/>
            <person name="Meheust R."/>
            <person name="Jaffe A.L."/>
            <person name="Seitz K."/>
            <person name="Gong X."/>
            <person name="Baker B.J."/>
            <person name="Banfield J.F."/>
        </authorList>
    </citation>
    <scope>NUCLEOTIDE SEQUENCE</scope>
    <source>
        <strain evidence="3">RIFCSPLOWO2_01_FULL_58_19</strain>
    </source>
</reference>
<evidence type="ECO:0000313" key="3">
    <source>
        <dbReference type="EMBL" id="MBS3062348.1"/>
    </source>
</evidence>
<dbReference type="AlphaFoldDB" id="A0A8T4L4V4"/>
<dbReference type="InterPro" id="IPR013324">
    <property type="entry name" value="RNA_pol_sigma_r3/r4-like"/>
</dbReference>
<dbReference type="EMBL" id="JAGVWE010000002">
    <property type="protein sequence ID" value="MBS3062348.1"/>
    <property type="molecule type" value="Genomic_DNA"/>
</dbReference>
<dbReference type="InterPro" id="IPR003611">
    <property type="entry name" value="NUMOD3"/>
</dbReference>